<dbReference type="Gene3D" id="3.40.50.300">
    <property type="entry name" value="P-loop containing nucleotide triphosphate hydrolases"/>
    <property type="match status" value="1"/>
</dbReference>
<evidence type="ECO:0000313" key="11">
    <source>
        <dbReference type="EMBL" id="RQH48261.1"/>
    </source>
</evidence>
<gene>
    <name evidence="11" type="primary">holA</name>
    <name evidence="11" type="ORF">D5R40_08135</name>
</gene>
<dbReference type="InterPro" id="IPR008921">
    <property type="entry name" value="DNA_pol3_clamp-load_cplx_C"/>
</dbReference>
<protein>
    <recommendedName>
        <fullName evidence="2">DNA polymerase III subunit delta</fullName>
        <ecNumber evidence="1">2.7.7.7</ecNumber>
    </recommendedName>
</protein>
<keyword evidence="12" id="KW-1185">Reference proteome</keyword>
<dbReference type="Proteomes" id="UP000269154">
    <property type="component" value="Unassembled WGS sequence"/>
</dbReference>
<comment type="caution">
    <text evidence="11">The sequence shown here is derived from an EMBL/GenBank/DDBJ whole genome shotgun (WGS) entry which is preliminary data.</text>
</comment>
<dbReference type="AlphaFoldDB" id="A0A3N6QIY2"/>
<dbReference type="EC" id="2.7.7.7" evidence="1"/>
<evidence type="ECO:0000259" key="10">
    <source>
        <dbReference type="Pfam" id="PF21694"/>
    </source>
</evidence>
<keyword evidence="4 11" id="KW-0548">Nucleotidyltransferase</keyword>
<dbReference type="PANTHER" id="PTHR34388">
    <property type="entry name" value="DNA POLYMERASE III SUBUNIT DELTA"/>
    <property type="match status" value="1"/>
</dbReference>
<dbReference type="GO" id="GO:0003677">
    <property type="term" value="F:DNA binding"/>
    <property type="evidence" value="ECO:0007669"/>
    <property type="project" value="InterPro"/>
</dbReference>
<sequence>MPIYLYFGEDEYSMMLAANALRESVLDPNWASFNYDKILPAIDAVQTGLNQAMTPPFGSGSRFVWLVDTNITQHCSQNLLENLESTLPLIPETTLLLLTTPNKPDQRLKSTKLIQKWAEVRDFSPIPPWKTELLEQQVKEMAQEVGVKLNSSGVTFLAEALGNDRRQLHSELTKLQLYVSGDSVVDLEVITTLVGSQTQSSLKLATAIRLGDTVKALELVADLIAHNEHPLRIVATLVGQFRIWFWVKLMIETGERDEKAIAQAAEIGNPKRIYFLRQEVNSLSLNQLQKTLPLLLELEVSLKQGKEQISTLQTKVIELCQVFSQKNIFSKKS</sequence>
<dbReference type="NCBIfam" id="TIGR01128">
    <property type="entry name" value="holA"/>
    <property type="match status" value="1"/>
</dbReference>
<reference evidence="11 12" key="1">
    <citation type="journal article" date="2018" name="ACS Chem. Biol.">
        <title>Ketoreductase domain dysfunction expands chemodiversity: malyngamide biosynthesis in the cyanobacterium Okeania hirsuta.</title>
        <authorList>
            <person name="Moss N.A."/>
            <person name="Leao T."/>
            <person name="Rankin M."/>
            <person name="McCullough T.M."/>
            <person name="Qu P."/>
            <person name="Korobeynikov A."/>
            <person name="Smith J.L."/>
            <person name="Gerwick L."/>
            <person name="Gerwick W.H."/>
        </authorList>
    </citation>
    <scope>NUCLEOTIDE SEQUENCE [LARGE SCALE GENOMIC DNA]</scope>
    <source>
        <strain evidence="11 12">PAB10Feb10-1</strain>
    </source>
</reference>
<evidence type="ECO:0000256" key="5">
    <source>
        <dbReference type="ARBA" id="ARBA00022705"/>
    </source>
</evidence>
<dbReference type="GO" id="GO:0009360">
    <property type="term" value="C:DNA polymerase III complex"/>
    <property type="evidence" value="ECO:0007669"/>
    <property type="project" value="InterPro"/>
</dbReference>
<dbReference type="RefSeq" id="WP_124146287.1">
    <property type="nucleotide sequence ID" value="NZ_CAWOKI010000149.1"/>
</dbReference>
<evidence type="ECO:0000256" key="7">
    <source>
        <dbReference type="ARBA" id="ARBA00034754"/>
    </source>
</evidence>
<comment type="similarity">
    <text evidence="7">Belongs to the DNA polymerase HolA subunit family.</text>
</comment>
<evidence type="ECO:0000256" key="8">
    <source>
        <dbReference type="ARBA" id="ARBA00049244"/>
    </source>
</evidence>
<name>A0A3N6QIY2_9CYAN</name>
<evidence type="ECO:0000256" key="4">
    <source>
        <dbReference type="ARBA" id="ARBA00022695"/>
    </source>
</evidence>
<dbReference type="InterPro" id="IPR027417">
    <property type="entry name" value="P-loop_NTPase"/>
</dbReference>
<accession>A0A3N6QIY2</accession>
<feature type="domain" description="DNA polymerase III delta N-terminal" evidence="9">
    <location>
        <begin position="4"/>
        <end position="120"/>
    </location>
</feature>
<proteinExistence type="inferred from homology"/>
<keyword evidence="3 11" id="KW-0808">Transferase</keyword>
<dbReference type="EMBL" id="RCBY01000031">
    <property type="protein sequence ID" value="RQH48261.1"/>
    <property type="molecule type" value="Genomic_DNA"/>
</dbReference>
<evidence type="ECO:0000256" key="6">
    <source>
        <dbReference type="ARBA" id="ARBA00022932"/>
    </source>
</evidence>
<evidence type="ECO:0000256" key="1">
    <source>
        <dbReference type="ARBA" id="ARBA00012417"/>
    </source>
</evidence>
<dbReference type="Pfam" id="PF21694">
    <property type="entry name" value="DNA_pol3_delta_C"/>
    <property type="match status" value="1"/>
</dbReference>
<dbReference type="Pfam" id="PF06144">
    <property type="entry name" value="DNA_pol3_delta"/>
    <property type="match status" value="1"/>
</dbReference>
<keyword evidence="6" id="KW-0239">DNA-directed DNA polymerase</keyword>
<evidence type="ECO:0000313" key="12">
    <source>
        <dbReference type="Proteomes" id="UP000269154"/>
    </source>
</evidence>
<feature type="domain" description="DNA polymerase III delta subunit-like C-terminal" evidence="10">
    <location>
        <begin position="199"/>
        <end position="308"/>
    </location>
</feature>
<dbReference type="SUPFAM" id="SSF52540">
    <property type="entry name" value="P-loop containing nucleoside triphosphate hydrolases"/>
    <property type="match status" value="1"/>
</dbReference>
<evidence type="ECO:0000259" key="9">
    <source>
        <dbReference type="Pfam" id="PF06144"/>
    </source>
</evidence>
<dbReference type="InterPro" id="IPR048466">
    <property type="entry name" value="DNA_pol3_delta-like_C"/>
</dbReference>
<dbReference type="OrthoDB" id="581300at2"/>
<dbReference type="InterPro" id="IPR005790">
    <property type="entry name" value="DNA_polIII_delta"/>
</dbReference>
<comment type="catalytic activity">
    <reaction evidence="8">
        <text>DNA(n) + a 2'-deoxyribonucleoside 5'-triphosphate = DNA(n+1) + diphosphate</text>
        <dbReference type="Rhea" id="RHEA:22508"/>
        <dbReference type="Rhea" id="RHEA-COMP:17339"/>
        <dbReference type="Rhea" id="RHEA-COMP:17340"/>
        <dbReference type="ChEBI" id="CHEBI:33019"/>
        <dbReference type="ChEBI" id="CHEBI:61560"/>
        <dbReference type="ChEBI" id="CHEBI:173112"/>
        <dbReference type="EC" id="2.7.7.7"/>
    </reaction>
</comment>
<evidence type="ECO:0000256" key="2">
    <source>
        <dbReference type="ARBA" id="ARBA00017703"/>
    </source>
</evidence>
<dbReference type="SUPFAM" id="SSF48019">
    <property type="entry name" value="post-AAA+ oligomerization domain-like"/>
    <property type="match status" value="1"/>
</dbReference>
<organism evidence="11 12">
    <name type="scientific">Okeania hirsuta</name>
    <dbReference type="NCBI Taxonomy" id="1458930"/>
    <lineage>
        <taxon>Bacteria</taxon>
        <taxon>Bacillati</taxon>
        <taxon>Cyanobacteriota</taxon>
        <taxon>Cyanophyceae</taxon>
        <taxon>Oscillatoriophycideae</taxon>
        <taxon>Oscillatoriales</taxon>
        <taxon>Microcoleaceae</taxon>
        <taxon>Okeania</taxon>
    </lineage>
</organism>
<dbReference type="PANTHER" id="PTHR34388:SF1">
    <property type="entry name" value="DNA POLYMERASE III SUBUNIT DELTA"/>
    <property type="match status" value="1"/>
</dbReference>
<dbReference type="GO" id="GO:0006261">
    <property type="term" value="P:DNA-templated DNA replication"/>
    <property type="evidence" value="ECO:0007669"/>
    <property type="project" value="TreeGrafter"/>
</dbReference>
<keyword evidence="5" id="KW-0235">DNA replication</keyword>
<dbReference type="Gene3D" id="1.10.8.60">
    <property type="match status" value="1"/>
</dbReference>
<dbReference type="Gene3D" id="1.20.272.10">
    <property type="match status" value="1"/>
</dbReference>
<dbReference type="GO" id="GO:0003887">
    <property type="term" value="F:DNA-directed DNA polymerase activity"/>
    <property type="evidence" value="ECO:0007669"/>
    <property type="project" value="UniProtKB-KW"/>
</dbReference>
<evidence type="ECO:0000256" key="3">
    <source>
        <dbReference type="ARBA" id="ARBA00022679"/>
    </source>
</evidence>
<dbReference type="InterPro" id="IPR010372">
    <property type="entry name" value="DNA_pol3_delta_N"/>
</dbReference>